<dbReference type="GO" id="GO:0003824">
    <property type="term" value="F:catalytic activity"/>
    <property type="evidence" value="ECO:0007669"/>
    <property type="project" value="InterPro"/>
</dbReference>
<dbReference type="InterPro" id="IPR023631">
    <property type="entry name" value="Amidase_dom"/>
</dbReference>
<evidence type="ECO:0000256" key="1">
    <source>
        <dbReference type="SAM" id="MobiDB-lite"/>
    </source>
</evidence>
<dbReference type="AlphaFoldDB" id="A0A9D7HRP6"/>
<name>A0A9D7HRP6_9PROT</name>
<proteinExistence type="predicted"/>
<dbReference type="Gene3D" id="3.90.1300.10">
    <property type="entry name" value="Amidase signature (AS) domain"/>
    <property type="match status" value="1"/>
</dbReference>
<dbReference type="EMBL" id="JADJEV010000003">
    <property type="protein sequence ID" value="MBK6973721.1"/>
    <property type="molecule type" value="Genomic_DNA"/>
</dbReference>
<dbReference type="Pfam" id="PF01425">
    <property type="entry name" value="Amidase"/>
    <property type="match status" value="1"/>
</dbReference>
<dbReference type="InterPro" id="IPR000120">
    <property type="entry name" value="Amidase"/>
</dbReference>
<dbReference type="SUPFAM" id="SSF75304">
    <property type="entry name" value="Amidase signature (AS) enzymes"/>
    <property type="match status" value="1"/>
</dbReference>
<feature type="region of interest" description="Disordered" evidence="1">
    <location>
        <begin position="132"/>
        <end position="155"/>
    </location>
</feature>
<accession>A0A9D7HRP6</accession>
<feature type="domain" description="Amidase" evidence="2">
    <location>
        <begin position="30"/>
        <end position="432"/>
    </location>
</feature>
<comment type="caution">
    <text evidence="3">The sequence shown here is derived from an EMBL/GenBank/DDBJ whole genome shotgun (WGS) entry which is preliminary data.</text>
</comment>
<organism evidence="3 4">
    <name type="scientific">Candidatus Methylophosphatis roskildensis</name>
    <dbReference type="NCBI Taxonomy" id="2899263"/>
    <lineage>
        <taxon>Bacteria</taxon>
        <taxon>Pseudomonadati</taxon>
        <taxon>Pseudomonadota</taxon>
        <taxon>Betaproteobacteria</taxon>
        <taxon>Nitrosomonadales</taxon>
        <taxon>Sterolibacteriaceae</taxon>
        <taxon>Candidatus Methylophosphatis</taxon>
    </lineage>
</organism>
<protein>
    <submittedName>
        <fullName evidence="3">Amidase</fullName>
    </submittedName>
</protein>
<gene>
    <name evidence="3" type="ORF">IPH26_12525</name>
</gene>
<evidence type="ECO:0000313" key="3">
    <source>
        <dbReference type="EMBL" id="MBK6973721.1"/>
    </source>
</evidence>
<dbReference type="PANTHER" id="PTHR11895:SF151">
    <property type="entry name" value="GLUTAMYL-TRNA(GLN) AMIDOTRANSFERASE SUBUNIT A"/>
    <property type="match status" value="1"/>
</dbReference>
<dbReference type="InterPro" id="IPR036928">
    <property type="entry name" value="AS_sf"/>
</dbReference>
<evidence type="ECO:0000313" key="4">
    <source>
        <dbReference type="Proteomes" id="UP000807785"/>
    </source>
</evidence>
<sequence>MDVGAICQLSAAQAADHLREGELSAEEYARGCVERIAEHEERVQAWAFFDPAHALEQARQLDDMRAMGRPIGPLHGVPVGVKDIIDVRGMPTGDGTPLHAGRIATEDATLVSRLREAGAVIMGKTVTTELATYAPGKTRNPHNSEHTPGGSSSGSAAAVAIGMVPLAVGTQTNGSVLRPAAYCGVVGFKPSYGLISRHGVLTQSPPLDQVGVFARTVEDAALLAQTLAGFDEADAATRPMPRPPFTRIAAEAPPLPPTLAFVPTPMWDDAAADTREAFAELVEFLGERVRRFDLPEKSREALEWHRLIMEADLAGSFEREYETGRDQLSGSLRAQIERGRQVLAVDYRRALARVPILNNGFEPLFDEFDAILTPATAGTAPAGLESTGSPMFCTLWTLCGMPCISLPLLTGENGLPLGLQLVGRRGDDGRLLRTARWLSATLAQASP</sequence>
<dbReference type="PANTHER" id="PTHR11895">
    <property type="entry name" value="TRANSAMIDASE"/>
    <property type="match status" value="1"/>
</dbReference>
<dbReference type="Proteomes" id="UP000807785">
    <property type="component" value="Unassembled WGS sequence"/>
</dbReference>
<reference evidence="3" key="1">
    <citation type="submission" date="2020-10" db="EMBL/GenBank/DDBJ databases">
        <title>Connecting structure to function with the recovery of over 1000 high-quality activated sludge metagenome-assembled genomes encoding full-length rRNA genes using long-read sequencing.</title>
        <authorList>
            <person name="Singleton C.M."/>
            <person name="Petriglieri F."/>
            <person name="Kristensen J.M."/>
            <person name="Kirkegaard R.H."/>
            <person name="Michaelsen T.Y."/>
            <person name="Andersen M.H."/>
            <person name="Karst S.M."/>
            <person name="Dueholm M.S."/>
            <person name="Nielsen P.H."/>
            <person name="Albertsen M."/>
        </authorList>
    </citation>
    <scope>NUCLEOTIDE SEQUENCE</scope>
    <source>
        <strain evidence="3">Bjer_18-Q3-R1-45_BAT3C.347</strain>
    </source>
</reference>
<evidence type="ECO:0000259" key="2">
    <source>
        <dbReference type="Pfam" id="PF01425"/>
    </source>
</evidence>